<reference evidence="6" key="2">
    <citation type="submission" date="2025-09" db="UniProtKB">
        <authorList>
            <consortium name="Ensembl"/>
        </authorList>
    </citation>
    <scope>IDENTIFICATION</scope>
</reference>
<keyword evidence="3" id="KW-0687">Ribonucleoprotein</keyword>
<sequence length="97" mass="10788">MKVNIFFPATGCLKLIEVDDERKLHTFYEKPMATEVVADALGEEWKGYQSCPIPKCGRMIVSDPDLPSLSLGPGPYRMSLEMQREAAVGRGEEGKAR</sequence>
<dbReference type="GO" id="GO:0003735">
    <property type="term" value="F:structural constituent of ribosome"/>
    <property type="evidence" value="ECO:0007669"/>
    <property type="project" value="InterPro"/>
</dbReference>
<keyword evidence="2" id="KW-0689">Ribosomal protein</keyword>
<dbReference type="SMART" id="SM01405">
    <property type="entry name" value="Ribosomal_S6e"/>
    <property type="match status" value="1"/>
</dbReference>
<reference evidence="6" key="1">
    <citation type="submission" date="2025-08" db="UniProtKB">
        <authorList>
            <consortium name="Ensembl"/>
        </authorList>
    </citation>
    <scope>IDENTIFICATION</scope>
</reference>
<dbReference type="AlphaFoldDB" id="A0A8C0KW77"/>
<comment type="similarity">
    <text evidence="1">Belongs to the eukaryotic ribosomal protein eS6 family.</text>
</comment>
<evidence type="ECO:0000256" key="3">
    <source>
        <dbReference type="ARBA" id="ARBA00023274"/>
    </source>
</evidence>
<accession>A0A8C0KW77</accession>
<dbReference type="Ensembl" id="ENSCAFT00020024584.1">
    <property type="protein sequence ID" value="ENSCAFP00020021238.1"/>
    <property type="gene ID" value="ENSCAFG00020016781.1"/>
</dbReference>
<dbReference type="GO" id="GO:0005840">
    <property type="term" value="C:ribosome"/>
    <property type="evidence" value="ECO:0007669"/>
    <property type="project" value="UniProtKB-KW"/>
</dbReference>
<protein>
    <recommendedName>
        <fullName evidence="4">Small ribosomal subunit protein eS6</fullName>
    </recommendedName>
    <alternativeName>
        <fullName evidence="5">40S ribosomal protein S6</fullName>
    </alternativeName>
</protein>
<dbReference type="Proteomes" id="UP000694391">
    <property type="component" value="Unplaced"/>
</dbReference>
<evidence type="ECO:0000256" key="5">
    <source>
        <dbReference type="ARBA" id="ARBA00035403"/>
    </source>
</evidence>
<dbReference type="GeneTree" id="ENSGT00390000009819"/>
<name>A0A8C0KW77_CANLU</name>
<keyword evidence="7" id="KW-1185">Reference proteome</keyword>
<dbReference type="GO" id="GO:1990904">
    <property type="term" value="C:ribonucleoprotein complex"/>
    <property type="evidence" value="ECO:0007669"/>
    <property type="project" value="UniProtKB-KW"/>
</dbReference>
<evidence type="ECO:0000256" key="2">
    <source>
        <dbReference type="ARBA" id="ARBA00022980"/>
    </source>
</evidence>
<organism evidence="6 7">
    <name type="scientific">Canis lupus dingo</name>
    <name type="common">dingo</name>
    <dbReference type="NCBI Taxonomy" id="286419"/>
    <lineage>
        <taxon>Eukaryota</taxon>
        <taxon>Metazoa</taxon>
        <taxon>Chordata</taxon>
        <taxon>Craniata</taxon>
        <taxon>Vertebrata</taxon>
        <taxon>Euteleostomi</taxon>
        <taxon>Mammalia</taxon>
        <taxon>Eutheria</taxon>
        <taxon>Laurasiatheria</taxon>
        <taxon>Carnivora</taxon>
        <taxon>Caniformia</taxon>
        <taxon>Canidae</taxon>
        <taxon>Canis</taxon>
    </lineage>
</organism>
<dbReference type="Pfam" id="PF01092">
    <property type="entry name" value="Ribosomal_S6e"/>
    <property type="match status" value="1"/>
</dbReference>
<dbReference type="GO" id="GO:0006412">
    <property type="term" value="P:translation"/>
    <property type="evidence" value="ECO:0007669"/>
    <property type="project" value="InterPro"/>
</dbReference>
<proteinExistence type="inferred from homology"/>
<evidence type="ECO:0000256" key="4">
    <source>
        <dbReference type="ARBA" id="ARBA00035278"/>
    </source>
</evidence>
<evidence type="ECO:0000313" key="6">
    <source>
        <dbReference type="Ensembl" id="ENSCAFP00020021238.1"/>
    </source>
</evidence>
<dbReference type="PANTHER" id="PTHR11502">
    <property type="entry name" value="40S RIBOSOMAL PROTEIN S6"/>
    <property type="match status" value="1"/>
</dbReference>
<evidence type="ECO:0000256" key="1">
    <source>
        <dbReference type="ARBA" id="ARBA00009312"/>
    </source>
</evidence>
<dbReference type="InterPro" id="IPR001377">
    <property type="entry name" value="Ribosomal_eS6"/>
</dbReference>
<evidence type="ECO:0000313" key="7">
    <source>
        <dbReference type="Proteomes" id="UP000694391"/>
    </source>
</evidence>